<dbReference type="CDD" id="cd00063">
    <property type="entry name" value="FN3"/>
    <property type="match status" value="4"/>
</dbReference>
<dbReference type="Pfam" id="PF13385">
    <property type="entry name" value="Laminin_G_3"/>
    <property type="match status" value="5"/>
</dbReference>
<evidence type="ECO:0000256" key="6">
    <source>
        <dbReference type="SAM" id="MobiDB-lite"/>
    </source>
</evidence>
<dbReference type="InterPro" id="IPR022409">
    <property type="entry name" value="PKD/Chitinase_dom"/>
</dbReference>
<reference evidence="10 11" key="1">
    <citation type="submission" date="2018-10" db="EMBL/GenBank/DDBJ databases">
        <title>Genomic Encyclopedia of Archaeal and Bacterial Type Strains, Phase II (KMG-II): from individual species to whole genera.</title>
        <authorList>
            <person name="Goeker M."/>
        </authorList>
    </citation>
    <scope>NUCLEOTIDE SEQUENCE [LARGE SCALE GENOMIC DNA]</scope>
    <source>
        <strain evidence="10 11">DSM 14954</strain>
    </source>
</reference>
<dbReference type="GO" id="GO:0005975">
    <property type="term" value="P:carbohydrate metabolic process"/>
    <property type="evidence" value="ECO:0007669"/>
    <property type="project" value="UniProtKB-ARBA"/>
</dbReference>
<dbReference type="Proteomes" id="UP000278962">
    <property type="component" value="Unassembled WGS sequence"/>
</dbReference>
<keyword evidence="5" id="KW-0326">Glycosidase</keyword>
<dbReference type="InterPro" id="IPR013783">
    <property type="entry name" value="Ig-like_fold"/>
</dbReference>
<dbReference type="GO" id="GO:0005509">
    <property type="term" value="F:calcium ion binding"/>
    <property type="evidence" value="ECO:0007669"/>
    <property type="project" value="InterPro"/>
</dbReference>
<dbReference type="SMART" id="SM00089">
    <property type="entry name" value="PKD"/>
    <property type="match status" value="2"/>
</dbReference>
<dbReference type="Gene3D" id="4.10.1080.10">
    <property type="entry name" value="TSP type-3 repeat"/>
    <property type="match status" value="1"/>
</dbReference>
<dbReference type="InterPro" id="IPR000601">
    <property type="entry name" value="PKD_dom"/>
</dbReference>
<dbReference type="Gene3D" id="2.60.120.200">
    <property type="match status" value="5"/>
</dbReference>
<feature type="domain" description="Fibronectin type-III" evidence="9">
    <location>
        <begin position="1169"/>
        <end position="1259"/>
    </location>
</feature>
<dbReference type="EMBL" id="RBIL01000001">
    <property type="protein sequence ID" value="RKQ93679.1"/>
    <property type="molecule type" value="Genomic_DNA"/>
</dbReference>
<dbReference type="CDD" id="cd00146">
    <property type="entry name" value="PKD"/>
    <property type="match status" value="2"/>
</dbReference>
<comment type="caution">
    <text evidence="10">The sequence shown here is derived from an EMBL/GenBank/DDBJ whole genome shotgun (WGS) entry which is preliminary data.</text>
</comment>
<dbReference type="InterPro" id="IPR003961">
    <property type="entry name" value="FN3_dom"/>
</dbReference>
<dbReference type="SUPFAM" id="SSF52266">
    <property type="entry name" value="SGNH hydrolase"/>
    <property type="match status" value="1"/>
</dbReference>
<dbReference type="GO" id="GO:0004556">
    <property type="term" value="F:alpha-amylase activity"/>
    <property type="evidence" value="ECO:0007669"/>
    <property type="project" value="UniProtKB-EC"/>
</dbReference>
<dbReference type="InterPro" id="IPR006558">
    <property type="entry name" value="LamG-like"/>
</dbReference>
<dbReference type="InterPro" id="IPR036514">
    <property type="entry name" value="SGNH_hydro_sf"/>
</dbReference>
<dbReference type="Pfam" id="PF18911">
    <property type="entry name" value="PKD_4"/>
    <property type="match status" value="2"/>
</dbReference>
<dbReference type="EC" id="3.2.1.1" evidence="2"/>
<dbReference type="PANTHER" id="PTHR37981">
    <property type="entry name" value="LIPASE 2"/>
    <property type="match status" value="1"/>
</dbReference>
<keyword evidence="3 7" id="KW-0732">Signal</keyword>
<proteinExistence type="predicted"/>
<dbReference type="OrthoDB" id="5503950at2"/>
<dbReference type="GO" id="GO:0006629">
    <property type="term" value="P:lipid metabolic process"/>
    <property type="evidence" value="ECO:0007669"/>
    <property type="project" value="TreeGrafter"/>
</dbReference>
<keyword evidence="4" id="KW-1015">Disulfide bond</keyword>
<dbReference type="InterPro" id="IPR035986">
    <property type="entry name" value="PKD_dom_sf"/>
</dbReference>
<dbReference type="InterPro" id="IPR028974">
    <property type="entry name" value="TSP_type-3_rpt"/>
</dbReference>
<feature type="domain" description="PKD" evidence="8">
    <location>
        <begin position="1600"/>
        <end position="1654"/>
    </location>
</feature>
<feature type="compositionally biased region" description="Pro residues" evidence="6">
    <location>
        <begin position="2976"/>
        <end position="2990"/>
    </location>
</feature>
<feature type="domain" description="PKD" evidence="8">
    <location>
        <begin position="1693"/>
        <end position="1746"/>
    </location>
</feature>
<dbReference type="SUPFAM" id="SSF49899">
    <property type="entry name" value="Concanavalin A-like lectins/glucanases"/>
    <property type="match status" value="5"/>
</dbReference>
<evidence type="ECO:0000259" key="8">
    <source>
        <dbReference type="PROSITE" id="PS50093"/>
    </source>
</evidence>
<dbReference type="SMART" id="SM00060">
    <property type="entry name" value="FN3"/>
    <property type="match status" value="5"/>
</dbReference>
<dbReference type="InterPro" id="IPR013320">
    <property type="entry name" value="ConA-like_dom_sf"/>
</dbReference>
<evidence type="ECO:0000313" key="11">
    <source>
        <dbReference type="Proteomes" id="UP000278962"/>
    </source>
</evidence>
<evidence type="ECO:0000256" key="5">
    <source>
        <dbReference type="ARBA" id="ARBA00023295"/>
    </source>
</evidence>
<evidence type="ECO:0000313" key="10">
    <source>
        <dbReference type="EMBL" id="RKQ93679.1"/>
    </source>
</evidence>
<dbReference type="InterPro" id="IPR037460">
    <property type="entry name" value="SEST-like"/>
</dbReference>
<dbReference type="PROSITE" id="PS50093">
    <property type="entry name" value="PKD"/>
    <property type="match status" value="2"/>
</dbReference>
<dbReference type="PANTHER" id="PTHR37981:SF1">
    <property type="entry name" value="SGNH HYDROLASE-TYPE ESTERASE DOMAIN-CONTAINING PROTEIN"/>
    <property type="match status" value="1"/>
</dbReference>
<evidence type="ECO:0000256" key="2">
    <source>
        <dbReference type="ARBA" id="ARBA00012595"/>
    </source>
</evidence>
<dbReference type="Gene3D" id="3.40.50.1110">
    <property type="entry name" value="SGNH hydrolase"/>
    <property type="match status" value="1"/>
</dbReference>
<keyword evidence="11" id="KW-1185">Reference proteome</keyword>
<accession>A0A660LGC9</accession>
<evidence type="ECO:0000256" key="4">
    <source>
        <dbReference type="ARBA" id="ARBA00023157"/>
    </source>
</evidence>
<evidence type="ECO:0000259" key="9">
    <source>
        <dbReference type="PROSITE" id="PS50853"/>
    </source>
</evidence>
<feature type="region of interest" description="Disordered" evidence="6">
    <location>
        <begin position="2956"/>
        <end position="2990"/>
    </location>
</feature>
<dbReference type="GO" id="GO:0030246">
    <property type="term" value="F:carbohydrate binding"/>
    <property type="evidence" value="ECO:0007669"/>
    <property type="project" value="InterPro"/>
</dbReference>
<name>A0A660LGC9_9ACTN</name>
<dbReference type="Pfam" id="PF00041">
    <property type="entry name" value="fn3"/>
    <property type="match status" value="1"/>
</dbReference>
<dbReference type="GO" id="GO:0016788">
    <property type="term" value="F:hydrolase activity, acting on ester bonds"/>
    <property type="evidence" value="ECO:0007669"/>
    <property type="project" value="InterPro"/>
</dbReference>
<protein>
    <recommendedName>
        <fullName evidence="2">alpha-amylase</fullName>
        <ecNumber evidence="2">3.2.1.1</ecNumber>
    </recommendedName>
</protein>
<dbReference type="SUPFAM" id="SSF49299">
    <property type="entry name" value="PKD domain"/>
    <property type="match status" value="2"/>
</dbReference>
<comment type="catalytic activity">
    <reaction evidence="1">
        <text>Endohydrolysis of (1-&gt;4)-alpha-D-glucosidic linkages in polysaccharides containing three or more (1-&gt;4)-alpha-linked D-glucose units.</text>
        <dbReference type="EC" id="3.2.1.1"/>
    </reaction>
</comment>
<gene>
    <name evidence="10" type="ORF">C8N24_3550</name>
</gene>
<evidence type="ECO:0000256" key="1">
    <source>
        <dbReference type="ARBA" id="ARBA00000548"/>
    </source>
</evidence>
<dbReference type="PROSITE" id="PS50853">
    <property type="entry name" value="FN3"/>
    <property type="match status" value="1"/>
</dbReference>
<sequence>MAVRMLVALITALALAAPAHAAPLAKPFATYEETVRADAPSAYWRLAERSGTTAADASGNERHATYAADVESLTRWGALGSDLDDRAIESWLDPEATPEAGLLSGSALGLPTGARTVEAWVRTYGPGTRLLGYGDFTVELGQRAILAGGQRFALAPGDRRELDDGRWRHVVVTYDGTALRAYLDGAPVGEPVATELVTDTSGSFTAAHPTVYGAAYDELAVYPRALDAAAVTAHFEASGNGRPAAITGFSARAGQNRITVDYDPVGGTHPRDQAIADEYVVEAWQGETLRARRTLTASPPIESTTARSAPRAWGTELSGLPAGVTRVTLHAVGAYGEGPTSTLEATVAGEPATYASAIVDAAPALYWRLGDSGRRVGDLSGTDTGAVYQGGPSGYWPTAGALVDDPDGALIVEGGWSEAPYELIRAPAASGLPTGNRTVEAWVRADTAGTGVIHYGDFTVAVEEYAVVVSGHRIPLPAGDARRLTDDRWHHVAVTYADGTLTAYLDGAPLGTAAADFDSPATAELTAGRAPVEGAVGLDELALYPRALDAATIAARFVASGHRAPGELAGVAATPGTNRVTVRWTAPPELPFVDDILVEARRGGVLQAARVTSGSESSLDLTGLTPGRYELRVRALNAYGQSVVVAVDADVTGAADTFPARLLADQPALYWRLGDQGGTIVPDLSGHGRDAYRGLDRLLPADGALVGDDDGSGSVSGTWSWRGTTLARLPRAAGLPAGARTVEAWVHATQPGARVIEYGDFTVDVEERAIVVSGERIALPAGDPRTLTNDRWHHVAVTYDDGTITAYLDGAPLGTVARTLNTTTDGDLRAARAPAYAEARFDELALFPRALDAATVAAHFAASGNALAPTPDATGTVGQNRVTLRWPAPTGGAPAGQLAVEHYLVEAPGLAQIVRPTATEMVLGGIPAGTTTVSIRAVNGFGPGAPKSLQLTVPGAATTYASAVAADEPALHWRLGERGGTVVADASGHGRTGTTWQDFAPYAGAGALPGDPDGGFSYGYQSWLRTTIDRPATGLPDGDRTAEAWFRGSGPGIRPIAYGDFAVEIDTRAIVVSGTRIELAAGDRRQLTDGIWHHVAVTLAGETAIAYLDGEPVGTATVPVPANVEGSWLTAAAAPQGIGTSGFDEIAIYPRALSAARIAAHFEASGNGRPQPPSGVAATAGANAVTVSWTAGGTPAPTGYVVEAWQGGTLRGAQATSATATGATITGLPSGAYAIKVRGVNEYGAGRESERPATLLGATTTYAGAVTDAAPALYWRLGERNGTVAADSSGHGRHGTYPYSNLQRTYTGAITGDDDRALAGVDSWGSVDLVQLWPATDLPSGDRTVEAFVSASGPGATLLAQQDTMLRFEDRAVVVGTTRLALPAADGRSLTDSRWHHYAIAQADGTLTLYLDGEAVASAPGALPAADGWFTAARVVDNTSVAYDELALYPRALDAATVAAHFTASGLPVAGDRTAPIPTIETPADGTTTTRPTLRGKLGTLAGDEPRAVVRVRRGDQLVLQQDVVGINGAWALALVNPLPTGELTLEVVQRDSAGNAGTAIRTWTVVNTAPATPTLTLDRTDGALPLTVRASVAATDADGDPLTFRVDFGDGAWTTGALPVGPIAHVYTTAAAHPVTVTVSDGTAQTTATLPVTARLAEALAADAGDDRVAEAGTRLTFDARGSRPAVGIERYRWTFSDGTVRDGAVVNHTFAHAGDAKATLEITAGGETSMDSAKVTVIEPAPAVTARVVSGGSPIAGADVLAILADGTRIAAVTGGDGRARLAGLPNGKHTLYAWAPNMRPGTGTATVSGGIGTAEISLEPGEVASAGLTSKRLSRDEIVAAGINPDDPGNREVYSFTAHIAVNGVDRSVSGAVSSNGLYGCGGSGAQSSCGGGGGTYVTGSFQGGVPLLQWIVIPARTGFLKEFFEISMVVQNLAGPEFTLRDGTASLDLPAGLSLAPTAAAQQSSVRLPDIPGGGDAATRWIVRGDSEGSHEPRARYTGTLKPIDLPVVLEARLADPIRVYGGSAMQIAVSADDTFTDRYPGHVRVGIRNVSPVTISNAALVIPTEGAQGYVPQPRQMRSWTAASIAPGETWFPDSASDTDDDFIIVPEPTGTVNLAESFVAQAAGDSSDGGSAIGTHPTVQPVSQAPTFEAVNRGSVTVLRWQAVPGATGYQAYGAPDRTTEFGSEPIVSVPAGTTKTYLANTGGAKEIALSTVTPQRLVLRHPTSAVLDGTATQPTVEITNVEDACAANGGLLEISAYDPDIDFSTIDVSWSGGKVTKAVSGNDVDTTVTVGTFPITEDGTELTVTAHLAAGGQTAEAKLVVNQRGDTNCDGFVRAVIMGDSYISGEGAYGYLPGTDNHDKATKNLCHRSPNTWPARLASTLVSGLALFDPVFQQGRPEGDWIAFLACSGAVTGNFWDEASDGDKTPQFDKLTAAEWDTIDLVFVSIGGNNAGFSNVIMMCTALDCTRSKPGPYAAGMKWWRDSMIGKLTQVGADVGSATSVIRQRVPRAEVYQINYMDPFRPQPDTCGSLSISMALSDFNHETGILSLLFGTPAAGVVDLLSLRQALTLTLPERLWVATDFLPQLNSNLAWASDMSRTHLFDSVDSFNGHAICTDSPYVHGFALGDDKIGLIGNESFHPNADGHGQLYGLTSAKWRDTLGDNPNEASPAPAKRVAARSADATPLAESVVRGPVENQPVLIPSGTGTLAVTGAPANTALRVTIDPLASVVGTARTDAKGKAEIPLLLGASTASGLHTLTVWDGPDRVDMAPVLVGGTKACAEGTDVDGDGLADACDGDPLDGPRADADRDGVANDDDNCPLVANPGQADRDGDFEGDACDPDQGADRAATTFRNAGAPVPVTASVPRDVVARADGAGRAVVEWEAPAGAAPISGYRISAGGRSVDVGPQARSAVLDGLAEGEIRLGVRALSDGAAGAIALSAPVRVSATGVTVTPTPSPTPQTPATALPTPTPASPAPTAVPTPMPSRAITFKGSAKRVKLSRNGTFVLRFKAPAGAKGTWTLASTKRGAFKPRSGRFTADRDGAVKVTVKVGRPRTATTRVKVTAKAAGATGASFAFTLRR</sequence>
<dbReference type="SUPFAM" id="SSF49265">
    <property type="entry name" value="Fibronectin type III"/>
    <property type="match status" value="2"/>
</dbReference>
<dbReference type="SUPFAM" id="SSF49452">
    <property type="entry name" value="Starch-binding domain-like"/>
    <property type="match status" value="1"/>
</dbReference>
<keyword evidence="5" id="KW-0378">Hydrolase</keyword>
<evidence type="ECO:0000256" key="3">
    <source>
        <dbReference type="ARBA" id="ARBA00022729"/>
    </source>
</evidence>
<dbReference type="SMART" id="SM00560">
    <property type="entry name" value="LamGL"/>
    <property type="match status" value="4"/>
</dbReference>
<dbReference type="InterPro" id="IPR013784">
    <property type="entry name" value="Carb-bd-like_fold"/>
</dbReference>
<dbReference type="InterPro" id="IPR036116">
    <property type="entry name" value="FN3_sf"/>
</dbReference>
<dbReference type="Gene3D" id="2.60.40.10">
    <property type="entry name" value="Immunoglobulins"/>
    <property type="match status" value="5"/>
</dbReference>
<dbReference type="SUPFAM" id="SSF103647">
    <property type="entry name" value="TSP type-3 repeat"/>
    <property type="match status" value="1"/>
</dbReference>
<organism evidence="10 11">
    <name type="scientific">Solirubrobacter pauli</name>
    <dbReference type="NCBI Taxonomy" id="166793"/>
    <lineage>
        <taxon>Bacteria</taxon>
        <taxon>Bacillati</taxon>
        <taxon>Actinomycetota</taxon>
        <taxon>Thermoleophilia</taxon>
        <taxon>Solirubrobacterales</taxon>
        <taxon>Solirubrobacteraceae</taxon>
        <taxon>Solirubrobacter</taxon>
    </lineage>
</organism>
<feature type="signal peptide" evidence="7">
    <location>
        <begin position="1"/>
        <end position="21"/>
    </location>
</feature>
<feature type="chain" id="PRO_5024854320" description="alpha-amylase" evidence="7">
    <location>
        <begin position="22"/>
        <end position="3088"/>
    </location>
</feature>
<evidence type="ECO:0000256" key="7">
    <source>
        <dbReference type="SAM" id="SignalP"/>
    </source>
</evidence>